<protein>
    <submittedName>
        <fullName evidence="3">Uncharacterized protein</fullName>
    </submittedName>
</protein>
<evidence type="ECO:0000256" key="2">
    <source>
        <dbReference type="SAM" id="Phobius"/>
    </source>
</evidence>
<reference evidence="3 4" key="1">
    <citation type="submission" date="2022-09" db="EMBL/GenBank/DDBJ databases">
        <authorList>
            <person name="Palmer J.M."/>
        </authorList>
    </citation>
    <scope>NUCLEOTIDE SEQUENCE [LARGE SCALE GENOMIC DNA]</scope>
    <source>
        <strain evidence="3 4">DSM 7382</strain>
    </source>
</reference>
<feature type="compositionally biased region" description="Acidic residues" evidence="1">
    <location>
        <begin position="77"/>
        <end position="96"/>
    </location>
</feature>
<keyword evidence="2" id="KW-0812">Transmembrane</keyword>
<accession>A0AAW0GZ42</accession>
<dbReference type="AlphaFoldDB" id="A0AAW0GZ42"/>
<feature type="region of interest" description="Disordered" evidence="1">
    <location>
        <begin position="1"/>
        <end position="155"/>
    </location>
</feature>
<keyword evidence="2" id="KW-0472">Membrane</keyword>
<keyword evidence="2" id="KW-1133">Transmembrane helix</keyword>
<evidence type="ECO:0000256" key="1">
    <source>
        <dbReference type="SAM" id="MobiDB-lite"/>
    </source>
</evidence>
<evidence type="ECO:0000313" key="4">
    <source>
        <dbReference type="Proteomes" id="UP001385951"/>
    </source>
</evidence>
<keyword evidence="4" id="KW-1185">Reference proteome</keyword>
<organism evidence="3 4">
    <name type="scientific">Cerrena zonata</name>
    <dbReference type="NCBI Taxonomy" id="2478898"/>
    <lineage>
        <taxon>Eukaryota</taxon>
        <taxon>Fungi</taxon>
        <taxon>Dikarya</taxon>
        <taxon>Basidiomycota</taxon>
        <taxon>Agaricomycotina</taxon>
        <taxon>Agaricomycetes</taxon>
        <taxon>Polyporales</taxon>
        <taxon>Cerrenaceae</taxon>
        <taxon>Cerrena</taxon>
    </lineage>
</organism>
<evidence type="ECO:0000313" key="3">
    <source>
        <dbReference type="EMBL" id="KAK7696498.1"/>
    </source>
</evidence>
<feature type="compositionally biased region" description="Basic and acidic residues" evidence="1">
    <location>
        <begin position="121"/>
        <end position="136"/>
    </location>
</feature>
<proteinExistence type="predicted"/>
<sequence length="334" mass="35497">MEISPTDEHFPEYPPLPIVGATLDATRPGSDPPVIGAWPKSPIDLCSVSPPPFPRGSVDDNSSASSEDGAASHASSDEDTDEDNHEDNLDDDEVIVAEDKPAEASGSDEHLSSLPNVAEVEVAKDGIEEPIEKELESNTDEPMSDVNNAPSEGVAPAQDIVVDEVSVEEQVPTSEVAFPENPKSDDVETLKASVSAIAELRRKAEEDLAAIKAAHAEYEQTIAKMKVTSPSVGLFPPLYDSVSPHPVQTPSPMKRKRTIEFDEAEVCTIGVGSSELDLQLPPGVHAEVGRLVRVPQAAPPAKRRRVMRFMTAVAQTTAIATVGAVAAWSALAFT</sequence>
<feature type="transmembrane region" description="Helical" evidence="2">
    <location>
        <begin position="312"/>
        <end position="333"/>
    </location>
</feature>
<gene>
    <name evidence="3" type="ORF">QCA50_001156</name>
</gene>
<dbReference type="Proteomes" id="UP001385951">
    <property type="component" value="Unassembled WGS sequence"/>
</dbReference>
<feature type="compositionally biased region" description="Basic and acidic residues" evidence="1">
    <location>
        <begin position="97"/>
        <end position="111"/>
    </location>
</feature>
<feature type="compositionally biased region" description="Basic and acidic residues" evidence="1">
    <location>
        <begin position="1"/>
        <end position="11"/>
    </location>
</feature>
<name>A0AAW0GZ42_9APHY</name>
<comment type="caution">
    <text evidence="3">The sequence shown here is derived from an EMBL/GenBank/DDBJ whole genome shotgun (WGS) entry which is preliminary data.</text>
</comment>
<dbReference type="EMBL" id="JASBNA010000001">
    <property type="protein sequence ID" value="KAK7696498.1"/>
    <property type="molecule type" value="Genomic_DNA"/>
</dbReference>